<dbReference type="PANTHER" id="PTHR48021:SF98">
    <property type="entry name" value="MAJOR FACILITATOR SUPERFAMILY (MFS) PROFILE DOMAIN-CONTAINING PROTEIN"/>
    <property type="match status" value="1"/>
</dbReference>
<dbReference type="PROSITE" id="PS00216">
    <property type="entry name" value="SUGAR_TRANSPORT_1"/>
    <property type="match status" value="1"/>
</dbReference>
<evidence type="ECO:0000256" key="1">
    <source>
        <dbReference type="ARBA" id="ARBA00004141"/>
    </source>
</evidence>
<feature type="transmembrane region" description="Helical" evidence="9">
    <location>
        <begin position="144"/>
        <end position="164"/>
    </location>
</feature>
<comment type="caution">
    <text evidence="11">The sequence shown here is derived from an EMBL/GenBank/DDBJ whole genome shotgun (WGS) entry which is preliminary data.</text>
</comment>
<dbReference type="InterPro" id="IPR020846">
    <property type="entry name" value="MFS_dom"/>
</dbReference>
<evidence type="ECO:0000256" key="6">
    <source>
        <dbReference type="ARBA" id="ARBA00023136"/>
    </source>
</evidence>
<organism evidence="11 12">
    <name type="scientific">Riccia sorocarpa</name>
    <dbReference type="NCBI Taxonomy" id="122646"/>
    <lineage>
        <taxon>Eukaryota</taxon>
        <taxon>Viridiplantae</taxon>
        <taxon>Streptophyta</taxon>
        <taxon>Embryophyta</taxon>
        <taxon>Marchantiophyta</taxon>
        <taxon>Marchantiopsida</taxon>
        <taxon>Marchantiidae</taxon>
        <taxon>Marchantiales</taxon>
        <taxon>Ricciaceae</taxon>
        <taxon>Riccia</taxon>
    </lineage>
</organism>
<feature type="transmembrane region" description="Helical" evidence="9">
    <location>
        <begin position="115"/>
        <end position="132"/>
    </location>
</feature>
<sequence>MAPPIQASTSGTADRQTLKQPLLKQDAEISTMVPPTRPSQSRPDRQKSVKKTLLNKTRGRSRHMTREEGRIRATWVYISTCTAVMGTASLGFWMGYTSPVQQQIVDSLNLTVSEFSLFGSLITVGAMLGSVISGKIGDWLGRKGAMLVACLPIIVGSSLIAFAQSRVPLYIGRFLTGTGGGIVSFVVPVYIAEIAPRHLRGTLGSMQQFAVTVGIVLAYLGGLFLNWRYLAAAGTLPCFLCFIGLTVIPESPRWLASREKKEELEAALQKLRGPQYDISPEVREMEQMVEASKLEPSAKFTDLFSKRLTRPLLAGVGLQFLQQFSGINGVMLYASAIFSSAGISNANAASLALAILQVVMTLAAAGLMDKAGRRLLLMVSGSGMALSCFLVGFSFYLRNVLSDNYSSGMDIFIDILALASLLVYIAAFSLGLGPVPWVVIAEVFPAKVKGVAGSLATLVNWSSAWMVTLTFNIVFNWSAAGSFWIFSLVCVFAVIFVALFVPETKGRTLEQIEASFR</sequence>
<keyword evidence="5 9" id="KW-1133">Transmembrane helix</keyword>
<accession>A0ABD3GN62</accession>
<dbReference type="CDD" id="cd17358">
    <property type="entry name" value="MFS_GLUT6_8_Class3_like"/>
    <property type="match status" value="1"/>
</dbReference>
<proteinExistence type="inferred from homology"/>
<feature type="compositionally biased region" description="Polar residues" evidence="8">
    <location>
        <begin position="1"/>
        <end position="19"/>
    </location>
</feature>
<keyword evidence="6 9" id="KW-0472">Membrane</keyword>
<dbReference type="AlphaFoldDB" id="A0ABD3GN62"/>
<dbReference type="InterPro" id="IPR050549">
    <property type="entry name" value="MFS_Trehalose_Transporter"/>
</dbReference>
<feature type="transmembrane region" description="Helical" evidence="9">
    <location>
        <begin position="203"/>
        <end position="221"/>
    </location>
</feature>
<dbReference type="Proteomes" id="UP001633002">
    <property type="component" value="Unassembled WGS sequence"/>
</dbReference>
<dbReference type="SUPFAM" id="SSF103473">
    <property type="entry name" value="MFS general substrate transporter"/>
    <property type="match status" value="1"/>
</dbReference>
<dbReference type="EMBL" id="JBJQOH010000007">
    <property type="protein sequence ID" value="KAL3680657.1"/>
    <property type="molecule type" value="Genomic_DNA"/>
</dbReference>
<keyword evidence="3" id="KW-0762">Sugar transport</keyword>
<evidence type="ECO:0000313" key="11">
    <source>
        <dbReference type="EMBL" id="KAL3680657.1"/>
    </source>
</evidence>
<keyword evidence="12" id="KW-1185">Reference proteome</keyword>
<keyword evidence="7" id="KW-0813">Transport</keyword>
<feature type="transmembrane region" description="Helical" evidence="9">
    <location>
        <begin position="227"/>
        <end position="248"/>
    </location>
</feature>
<feature type="domain" description="Major facilitator superfamily (MFS) profile" evidence="10">
    <location>
        <begin position="79"/>
        <end position="505"/>
    </location>
</feature>
<evidence type="ECO:0000259" key="10">
    <source>
        <dbReference type="PROSITE" id="PS50850"/>
    </source>
</evidence>
<dbReference type="PANTHER" id="PTHR48021">
    <property type="match status" value="1"/>
</dbReference>
<dbReference type="InterPro" id="IPR036259">
    <property type="entry name" value="MFS_trans_sf"/>
</dbReference>
<evidence type="ECO:0000256" key="5">
    <source>
        <dbReference type="ARBA" id="ARBA00022989"/>
    </source>
</evidence>
<dbReference type="Pfam" id="PF00083">
    <property type="entry name" value="Sugar_tr"/>
    <property type="match status" value="1"/>
</dbReference>
<evidence type="ECO:0000256" key="3">
    <source>
        <dbReference type="ARBA" id="ARBA00022597"/>
    </source>
</evidence>
<dbReference type="FunFam" id="1.20.1250.20:FF:000043">
    <property type="entry name" value="sugar transporter ERD6-like 6"/>
    <property type="match status" value="1"/>
</dbReference>
<gene>
    <name evidence="11" type="ORF">R1sor_023613</name>
</gene>
<evidence type="ECO:0000256" key="2">
    <source>
        <dbReference type="ARBA" id="ARBA00010992"/>
    </source>
</evidence>
<feature type="transmembrane region" description="Helical" evidence="9">
    <location>
        <begin position="348"/>
        <end position="368"/>
    </location>
</feature>
<dbReference type="InterPro" id="IPR003663">
    <property type="entry name" value="Sugar/inositol_transpt"/>
</dbReference>
<dbReference type="InterPro" id="IPR005829">
    <property type="entry name" value="Sugar_transporter_CS"/>
</dbReference>
<evidence type="ECO:0000313" key="12">
    <source>
        <dbReference type="Proteomes" id="UP001633002"/>
    </source>
</evidence>
<reference evidence="11 12" key="1">
    <citation type="submission" date="2024-09" db="EMBL/GenBank/DDBJ databases">
        <title>Chromosome-scale assembly of Riccia sorocarpa.</title>
        <authorList>
            <person name="Paukszto L."/>
        </authorList>
    </citation>
    <scope>NUCLEOTIDE SEQUENCE [LARGE SCALE GENOMIC DNA]</scope>
    <source>
        <strain evidence="11">LP-2024</strain>
        <tissue evidence="11">Aerial parts of the thallus</tissue>
    </source>
</reference>
<dbReference type="InterPro" id="IPR044775">
    <property type="entry name" value="MFS_ERD6/Tret1-like"/>
</dbReference>
<evidence type="ECO:0000256" key="9">
    <source>
        <dbReference type="SAM" id="Phobius"/>
    </source>
</evidence>
<dbReference type="PRINTS" id="PR00171">
    <property type="entry name" value="SUGRTRNSPORT"/>
</dbReference>
<evidence type="ECO:0000256" key="7">
    <source>
        <dbReference type="RuleBase" id="RU003346"/>
    </source>
</evidence>
<feature type="transmembrane region" description="Helical" evidence="9">
    <location>
        <begin position="451"/>
        <end position="475"/>
    </location>
</feature>
<evidence type="ECO:0000256" key="4">
    <source>
        <dbReference type="ARBA" id="ARBA00022692"/>
    </source>
</evidence>
<dbReference type="Gene3D" id="1.20.1250.20">
    <property type="entry name" value="MFS general substrate transporter like domains"/>
    <property type="match status" value="1"/>
</dbReference>
<dbReference type="NCBIfam" id="TIGR00879">
    <property type="entry name" value="SP"/>
    <property type="match status" value="1"/>
</dbReference>
<dbReference type="InterPro" id="IPR005828">
    <property type="entry name" value="MFS_sugar_transport-like"/>
</dbReference>
<feature type="transmembrane region" description="Helical" evidence="9">
    <location>
        <begin position="375"/>
        <end position="395"/>
    </location>
</feature>
<keyword evidence="4 9" id="KW-0812">Transmembrane</keyword>
<feature type="region of interest" description="Disordered" evidence="8">
    <location>
        <begin position="1"/>
        <end position="65"/>
    </location>
</feature>
<dbReference type="PROSITE" id="PS50850">
    <property type="entry name" value="MFS"/>
    <property type="match status" value="1"/>
</dbReference>
<feature type="transmembrane region" description="Helical" evidence="9">
    <location>
        <begin position="415"/>
        <end position="439"/>
    </location>
</feature>
<feature type="transmembrane region" description="Helical" evidence="9">
    <location>
        <begin position="74"/>
        <end position="95"/>
    </location>
</feature>
<feature type="transmembrane region" description="Helical" evidence="9">
    <location>
        <begin position="170"/>
        <end position="191"/>
    </location>
</feature>
<comment type="subcellular location">
    <subcellularLocation>
        <location evidence="1">Membrane</location>
        <topology evidence="1">Multi-pass membrane protein</topology>
    </subcellularLocation>
</comment>
<name>A0ABD3GN62_9MARC</name>
<feature type="transmembrane region" description="Helical" evidence="9">
    <location>
        <begin position="312"/>
        <end position="336"/>
    </location>
</feature>
<protein>
    <recommendedName>
        <fullName evidence="10">Major facilitator superfamily (MFS) profile domain-containing protein</fullName>
    </recommendedName>
</protein>
<feature type="transmembrane region" description="Helical" evidence="9">
    <location>
        <begin position="481"/>
        <end position="501"/>
    </location>
</feature>
<comment type="similarity">
    <text evidence="2 7">Belongs to the major facilitator superfamily. Sugar transporter (TC 2.A.1.1) family.</text>
</comment>
<dbReference type="GO" id="GO:0016020">
    <property type="term" value="C:membrane"/>
    <property type="evidence" value="ECO:0007669"/>
    <property type="project" value="UniProtKB-SubCell"/>
</dbReference>
<evidence type="ECO:0000256" key="8">
    <source>
        <dbReference type="SAM" id="MobiDB-lite"/>
    </source>
</evidence>